<reference evidence="1 2" key="1">
    <citation type="submission" date="2015-09" db="EMBL/GenBank/DDBJ databases">
        <title>Draft genome of the parasitic nematode Teladorsagia circumcincta isolate WARC Sus (inbred).</title>
        <authorList>
            <person name="Mitreva M."/>
        </authorList>
    </citation>
    <scope>NUCLEOTIDE SEQUENCE [LARGE SCALE GENOMIC DNA]</scope>
    <source>
        <strain evidence="1 2">S</strain>
    </source>
</reference>
<evidence type="ECO:0000313" key="1">
    <source>
        <dbReference type="EMBL" id="PIO56282.1"/>
    </source>
</evidence>
<accession>A0A2G9TFH2</accession>
<sequence length="139" mass="16341">YLPYHQPEYAIAYSIWLLAQQPILTGHTDLRNLAILQECLWFVMEPFMSKKESTDFEFIYRMLQDVKESNDAHHEKRRKKGEIGQAEVVGQSKKMWALADLGMLMLTYRGKVTIRHEPRKPLLSSRFFVREKNSEHAGT</sequence>
<evidence type="ECO:0000313" key="2">
    <source>
        <dbReference type="Proteomes" id="UP000230423"/>
    </source>
</evidence>
<dbReference type="EMBL" id="KZ379161">
    <property type="protein sequence ID" value="PIO56282.1"/>
    <property type="molecule type" value="Genomic_DNA"/>
</dbReference>
<protein>
    <submittedName>
        <fullName evidence="1">Uncharacterized protein</fullName>
    </submittedName>
</protein>
<dbReference type="AlphaFoldDB" id="A0A2G9TFH2"/>
<dbReference type="Proteomes" id="UP000230423">
    <property type="component" value="Unassembled WGS sequence"/>
</dbReference>
<name>A0A2G9TFH2_TELCI</name>
<dbReference type="OrthoDB" id="200660at2759"/>
<feature type="non-terminal residue" evidence="1">
    <location>
        <position position="1"/>
    </location>
</feature>
<proteinExistence type="predicted"/>
<gene>
    <name evidence="1" type="ORF">TELCIR_22319</name>
</gene>
<organism evidence="1 2">
    <name type="scientific">Teladorsagia circumcincta</name>
    <name type="common">Brown stomach worm</name>
    <name type="synonym">Ostertagia circumcincta</name>
    <dbReference type="NCBI Taxonomy" id="45464"/>
    <lineage>
        <taxon>Eukaryota</taxon>
        <taxon>Metazoa</taxon>
        <taxon>Ecdysozoa</taxon>
        <taxon>Nematoda</taxon>
        <taxon>Chromadorea</taxon>
        <taxon>Rhabditida</taxon>
        <taxon>Rhabditina</taxon>
        <taxon>Rhabditomorpha</taxon>
        <taxon>Strongyloidea</taxon>
        <taxon>Trichostrongylidae</taxon>
        <taxon>Teladorsagia</taxon>
    </lineage>
</organism>
<feature type="non-terminal residue" evidence="1">
    <location>
        <position position="139"/>
    </location>
</feature>
<dbReference type="Pfam" id="PF20168">
    <property type="entry name" value="PDS5"/>
    <property type="match status" value="1"/>
</dbReference>
<keyword evidence="2" id="KW-1185">Reference proteome</keyword>